<feature type="coiled-coil region" evidence="4">
    <location>
        <begin position="186"/>
        <end position="271"/>
    </location>
</feature>
<dbReference type="Gene3D" id="3.40.50.300">
    <property type="entry name" value="P-loop containing nucleotide triphosphate hydrolases"/>
    <property type="match status" value="2"/>
</dbReference>
<evidence type="ECO:0000256" key="1">
    <source>
        <dbReference type="ARBA" id="ARBA00006930"/>
    </source>
</evidence>
<dbReference type="STRING" id="871968.DESME_03630"/>
<feature type="coiled-coil region" evidence="4">
    <location>
        <begin position="455"/>
        <end position="489"/>
    </location>
</feature>
<dbReference type="InterPro" id="IPR027417">
    <property type="entry name" value="P-loop_NTPase"/>
</dbReference>
<keyword evidence="7" id="KW-1185">Reference proteome</keyword>
<dbReference type="AlphaFoldDB" id="W0EB22"/>
<feature type="coiled-coil region" evidence="4">
    <location>
        <begin position="757"/>
        <end position="837"/>
    </location>
</feature>
<evidence type="ECO:0000256" key="3">
    <source>
        <dbReference type="ARBA" id="ARBA00013368"/>
    </source>
</evidence>
<comment type="subunit">
    <text evidence="2">Heterodimer of SbcC and SbcD.</text>
</comment>
<reference evidence="6 7" key="1">
    <citation type="submission" date="2013-12" db="EMBL/GenBank/DDBJ databases">
        <authorList>
            <consortium name="DOE Joint Genome Institute"/>
            <person name="Smidt H."/>
            <person name="Huntemann M."/>
            <person name="Han J."/>
            <person name="Chen A."/>
            <person name="Kyrpides N."/>
            <person name="Mavromatis K."/>
            <person name="Markowitz V."/>
            <person name="Palaniappan K."/>
            <person name="Ivanova N."/>
            <person name="Schaumberg A."/>
            <person name="Pati A."/>
            <person name="Liolios K."/>
            <person name="Nordberg H.P."/>
            <person name="Cantor M.N."/>
            <person name="Hua S.X."/>
            <person name="Woyke T."/>
        </authorList>
    </citation>
    <scope>NUCLEOTIDE SEQUENCE [LARGE SCALE GENOMIC DNA]</scope>
    <source>
        <strain evidence="7">DSM 15288</strain>
    </source>
</reference>
<dbReference type="RefSeq" id="WP_006715258.1">
    <property type="nucleotide sequence ID" value="NZ_CP007032.1"/>
</dbReference>
<proteinExistence type="inferred from homology"/>
<feature type="coiled-coil region" evidence="4">
    <location>
        <begin position="592"/>
        <end position="626"/>
    </location>
</feature>
<evidence type="ECO:0000313" key="6">
    <source>
        <dbReference type="EMBL" id="AHF06246.1"/>
    </source>
</evidence>
<dbReference type="SUPFAM" id="SSF52540">
    <property type="entry name" value="P-loop containing nucleoside triphosphate hydrolases"/>
    <property type="match status" value="1"/>
</dbReference>
<comment type="similarity">
    <text evidence="1">Belongs to the SMC family. SbcC subfamily.</text>
</comment>
<evidence type="ECO:0000256" key="4">
    <source>
        <dbReference type="SAM" id="Coils"/>
    </source>
</evidence>
<evidence type="ECO:0000313" key="7">
    <source>
        <dbReference type="Proteomes" id="UP000010847"/>
    </source>
</evidence>
<dbReference type="OrthoDB" id="9795626at2"/>
<keyword evidence="4" id="KW-0175">Coiled coil</keyword>
<evidence type="ECO:0000256" key="2">
    <source>
        <dbReference type="ARBA" id="ARBA00011322"/>
    </source>
</evidence>
<dbReference type="PANTHER" id="PTHR32114:SF2">
    <property type="entry name" value="ABC TRANSPORTER ABCH.3"/>
    <property type="match status" value="1"/>
</dbReference>
<dbReference type="Pfam" id="PF13476">
    <property type="entry name" value="AAA_23"/>
    <property type="match status" value="1"/>
</dbReference>
<dbReference type="GO" id="GO:0006302">
    <property type="term" value="P:double-strand break repair"/>
    <property type="evidence" value="ECO:0007669"/>
    <property type="project" value="InterPro"/>
</dbReference>
<dbReference type="GO" id="GO:0016887">
    <property type="term" value="F:ATP hydrolysis activity"/>
    <property type="evidence" value="ECO:0007669"/>
    <property type="project" value="InterPro"/>
</dbReference>
<dbReference type="EMBL" id="CP007032">
    <property type="protein sequence ID" value="AHF06246.1"/>
    <property type="molecule type" value="Genomic_DNA"/>
</dbReference>
<feature type="domain" description="Rad50/SbcC-type AAA" evidence="5">
    <location>
        <begin position="6"/>
        <end position="256"/>
    </location>
</feature>
<name>W0EB22_9FIRM</name>
<dbReference type="eggNOG" id="COG0419">
    <property type="taxonomic scope" value="Bacteria"/>
</dbReference>
<dbReference type="Proteomes" id="UP000010847">
    <property type="component" value="Chromosome"/>
</dbReference>
<dbReference type="HOGENOM" id="CLU_004785_2_1_9"/>
<dbReference type="KEGG" id="dmt:DESME_03630"/>
<dbReference type="Pfam" id="PF13558">
    <property type="entry name" value="SbcC_Walker_B"/>
    <property type="match status" value="1"/>
</dbReference>
<sequence length="1017" mass="115093">MKPLVLKMYAFGPYAYQQILDFAELKGRSFFLINGPTGSGKTSILDAICFALYGTTSGSSRTGKSMRSDHADVSIQTEVEFEFAIGEKHYKVNRWPEQERPSKRGGGTTIAPAKAELYLHTEYGNYELLASSWREVTEKVEALLGFKSEQFRQVVLLPQGDFRKLLTASSDEREAIMQTLFKTDLYRLIEDKLKAKAKELTQLHKELLHDQELILQEASVANLSDLETELEQKRQDEIQFNKQVGELEQQLKNAQAEITTATQAEDQWKERETAEDELNKLITKISVVDQFRQDLTKALAAATIADTETLLNQQTQDVKTLQAHQEVQEKALQSGKQQFELSQQTLKAQENKAPEREKAVAEIHRLQQLSGTVQALALSRKEALETQKALHSALERKNHFQLQLEEAQKTQQSKAEQVQVLLLLSTEAPSRRMELEKLQSFLDKRQNLEGEKKKCLTAERQLSSSLRKLEQSEDQLKELKLVYSALQQAWLNGQAGVMASQLAEGTSCPVCGSTHHPQPAAFVSDTPDENTLKRKHTELEQAENNVKLLQTSYHQESNERDLSAQKVQSLSEELGNYAQMELVTLTSELEHARSTYQEALRATQQLETLRNEVATWADQRTQLESEQVESEKAWELANIAVQKAQAILEERQGNVPTELQDPQSLQKALQETQTLQSRLNFDWEEAQKNEQLSLQNLTKLQADFDNTLANLSRTQERLIQIQAEFNARLETSGFLTVEQYAQSKWPPERIMKVQEHIKDFELNLSASKQRVQRSKERTEALARPDLERLHQVAATLQQEYETALRHHSELLHTLESKKRWYDRLNEIKQKAETLSSRYAVIGRLSEVANGQNDYRLTLQRFVLGALLDDVALAANERLKTMSRGRYYLQRTMDRARKNTAGGLDLEVFDNYTGFARGVGTLSGGETFLASLSLALGLVDVVQSYAGGIHLDTLFVDEGFGTLDPESLDFAIKALLDLQQGGRLVGIISHVPELKERIDARLEVTPTSKGSVAAFKVG</sequence>
<dbReference type="PANTHER" id="PTHR32114">
    <property type="entry name" value="ABC TRANSPORTER ABCH.3"/>
    <property type="match status" value="1"/>
</dbReference>
<protein>
    <recommendedName>
        <fullName evidence="3">Nuclease SbcCD subunit C</fullName>
    </recommendedName>
</protein>
<organism evidence="6 7">
    <name type="scientific">Desulfitobacterium metallireducens DSM 15288</name>
    <dbReference type="NCBI Taxonomy" id="871968"/>
    <lineage>
        <taxon>Bacteria</taxon>
        <taxon>Bacillati</taxon>
        <taxon>Bacillota</taxon>
        <taxon>Clostridia</taxon>
        <taxon>Eubacteriales</taxon>
        <taxon>Desulfitobacteriaceae</taxon>
        <taxon>Desulfitobacterium</taxon>
    </lineage>
</organism>
<evidence type="ECO:0000259" key="5">
    <source>
        <dbReference type="Pfam" id="PF13476"/>
    </source>
</evidence>
<dbReference type="InterPro" id="IPR038729">
    <property type="entry name" value="Rad50/SbcC_AAA"/>
</dbReference>
<accession>W0EB22</accession>
<feature type="coiled-coil region" evidence="4">
    <location>
        <begin position="532"/>
        <end position="559"/>
    </location>
</feature>
<gene>
    <name evidence="6" type="ORF">DESME_03630</name>
</gene>